<evidence type="ECO:0000256" key="3">
    <source>
        <dbReference type="ARBA" id="ARBA00018242"/>
    </source>
</evidence>
<dbReference type="AlphaFoldDB" id="A0A6T7SJ47"/>
<keyword evidence="7" id="KW-0539">Nucleus</keyword>
<dbReference type="EMBL" id="HBEO01028323">
    <property type="protein sequence ID" value="CAD8500150.1"/>
    <property type="molecule type" value="Transcribed_RNA"/>
</dbReference>
<protein>
    <recommendedName>
        <fullName evidence="3">Pre-mRNA-splicing factor 18</fullName>
    </recommendedName>
</protein>
<dbReference type="GO" id="GO:0005682">
    <property type="term" value="C:U5 snRNP"/>
    <property type="evidence" value="ECO:0007669"/>
    <property type="project" value="TreeGrafter"/>
</dbReference>
<keyword evidence="5" id="KW-0747">Spliceosome</keyword>
<keyword evidence="4" id="KW-0507">mRNA processing</keyword>
<evidence type="ECO:0000256" key="6">
    <source>
        <dbReference type="ARBA" id="ARBA00023187"/>
    </source>
</evidence>
<name>A0A6T7SJ47_9CRYP</name>
<reference evidence="10" key="1">
    <citation type="submission" date="2021-01" db="EMBL/GenBank/DDBJ databases">
        <authorList>
            <person name="Corre E."/>
            <person name="Pelletier E."/>
            <person name="Niang G."/>
            <person name="Scheremetjew M."/>
            <person name="Finn R."/>
            <person name="Kale V."/>
            <person name="Holt S."/>
            <person name="Cochrane G."/>
            <person name="Meng A."/>
            <person name="Brown T."/>
            <person name="Cohen L."/>
        </authorList>
    </citation>
    <scope>NUCLEOTIDE SEQUENCE</scope>
    <source>
        <strain evidence="10">CCMP325</strain>
    </source>
</reference>
<evidence type="ECO:0000313" key="10">
    <source>
        <dbReference type="EMBL" id="CAD8500150.1"/>
    </source>
</evidence>
<comment type="similarity">
    <text evidence="2">Belongs to the PRP18 family.</text>
</comment>
<organism evidence="10">
    <name type="scientific">Hanusia phi</name>
    <dbReference type="NCBI Taxonomy" id="3032"/>
    <lineage>
        <taxon>Eukaryota</taxon>
        <taxon>Cryptophyceae</taxon>
        <taxon>Pyrenomonadales</taxon>
        <taxon>Geminigeraceae</taxon>
        <taxon>Hanusia</taxon>
    </lineage>
</organism>
<evidence type="ECO:0000256" key="5">
    <source>
        <dbReference type="ARBA" id="ARBA00022728"/>
    </source>
</evidence>
<accession>A0A6T7SJ47</accession>
<dbReference type="GO" id="GO:0071021">
    <property type="term" value="C:U2-type post-spliceosomal complex"/>
    <property type="evidence" value="ECO:0007669"/>
    <property type="project" value="TreeGrafter"/>
</dbReference>
<evidence type="ECO:0000256" key="1">
    <source>
        <dbReference type="ARBA" id="ARBA00004123"/>
    </source>
</evidence>
<evidence type="ECO:0000256" key="4">
    <source>
        <dbReference type="ARBA" id="ARBA00022664"/>
    </source>
</evidence>
<dbReference type="InterPro" id="IPR004098">
    <property type="entry name" value="Prp18"/>
</dbReference>
<evidence type="ECO:0000256" key="7">
    <source>
        <dbReference type="ARBA" id="ARBA00023242"/>
    </source>
</evidence>
<feature type="domain" description="Prp18" evidence="8">
    <location>
        <begin position="42"/>
        <end position="72"/>
    </location>
</feature>
<keyword evidence="6" id="KW-0508">mRNA splicing</keyword>
<evidence type="ECO:0000259" key="8">
    <source>
        <dbReference type="Pfam" id="PF02840"/>
    </source>
</evidence>
<dbReference type="GO" id="GO:0000350">
    <property type="term" value="P:generation of catalytic spliceosome for second transesterification step"/>
    <property type="evidence" value="ECO:0007669"/>
    <property type="project" value="TreeGrafter"/>
</dbReference>
<evidence type="ECO:0000256" key="2">
    <source>
        <dbReference type="ARBA" id="ARBA00008137"/>
    </source>
</evidence>
<dbReference type="Pfam" id="PF02840">
    <property type="entry name" value="Prp18"/>
    <property type="match status" value="1"/>
</dbReference>
<dbReference type="Gene3D" id="1.20.940.10">
    <property type="entry name" value="Functional domain of the splicing factor Prp18"/>
    <property type="match status" value="1"/>
</dbReference>
<gene>
    <name evidence="9" type="ORF">HPHI1048_LOCUS19171</name>
    <name evidence="10" type="ORF">HPHI1048_LOCUS19175</name>
</gene>
<evidence type="ECO:0000313" key="9">
    <source>
        <dbReference type="EMBL" id="CAD8500144.1"/>
    </source>
</evidence>
<sequence length="111" mass="12315">MGVTMVGIHERSAREKIFSQVCSQHGMRGCAGGGPGAETGWQDVAHILNDETQRKFIQSVKRLMTYSQNKYPPSSFTKAIEPTCIDQHAPSYLRQVRRHACPALRRDGADG</sequence>
<dbReference type="PANTHER" id="PTHR13007:SF19">
    <property type="entry name" value="PRE-MRNA-SPLICING FACTOR 18"/>
    <property type="match status" value="1"/>
</dbReference>
<dbReference type="EMBL" id="HBEO01028319">
    <property type="protein sequence ID" value="CAD8500144.1"/>
    <property type="molecule type" value="Transcribed_RNA"/>
</dbReference>
<comment type="subcellular location">
    <subcellularLocation>
        <location evidence="1">Nucleus</location>
    </subcellularLocation>
</comment>
<dbReference type="SUPFAM" id="SSF47938">
    <property type="entry name" value="Functional domain of the splicing factor Prp18"/>
    <property type="match status" value="2"/>
</dbReference>
<dbReference type="InterPro" id="IPR039979">
    <property type="entry name" value="PRPF18"/>
</dbReference>
<dbReference type="GO" id="GO:0046540">
    <property type="term" value="C:U4/U6 x U5 tri-snRNP complex"/>
    <property type="evidence" value="ECO:0007669"/>
    <property type="project" value="TreeGrafter"/>
</dbReference>
<dbReference type="PANTHER" id="PTHR13007">
    <property type="entry name" value="PRE-MRNA SPLICING FACTOR-RELATED"/>
    <property type="match status" value="1"/>
</dbReference>
<proteinExistence type="inferred from homology"/>